<sequence length="49" mass="5457">MSNPTSQTSFTIEWDMGDYPGFESYDEARDFQRAHKMTGSVIVPAGVQA</sequence>
<protein>
    <submittedName>
        <fullName evidence="1">Uncharacterized protein</fullName>
    </submittedName>
</protein>
<proteinExistence type="predicted"/>
<accession>W8EGU7</accession>
<evidence type="ECO:0000313" key="1">
    <source>
        <dbReference type="EMBL" id="AHJ86606.1"/>
    </source>
</evidence>
<dbReference type="EMBL" id="KJ410133">
    <property type="protein sequence ID" value="AHJ86606.1"/>
    <property type="molecule type" value="Genomic_DNA"/>
</dbReference>
<dbReference type="GeneID" id="18506207"/>
<gene>
    <name evidence="1" type="ORF">Jolie2_56</name>
</gene>
<organism evidence="1 2">
    <name type="scientific">Mycobacterium phage Jolie2</name>
    <dbReference type="NCBI Taxonomy" id="1458831"/>
    <lineage>
        <taxon>Viruses</taxon>
        <taxon>Duplodnaviria</taxon>
        <taxon>Heunggongvirae</taxon>
        <taxon>Uroviricota</taxon>
        <taxon>Caudoviricetes</taxon>
        <taxon>Gclasvirinae</taxon>
        <taxon>Jolieduovirus</taxon>
        <taxon>Jolieduovirus jolie2</taxon>
    </lineage>
</organism>
<keyword evidence="2" id="KW-1185">Reference proteome</keyword>
<dbReference type="KEGG" id="vg:18506207"/>
<dbReference type="RefSeq" id="YP_009009713.1">
    <property type="nucleotide sequence ID" value="NC_023604.1"/>
</dbReference>
<name>W8EGU7_9CAUD</name>
<dbReference type="Proteomes" id="UP000203363">
    <property type="component" value="Segment"/>
</dbReference>
<reference evidence="1 2" key="1">
    <citation type="journal article" date="2014" name="Genome Announc.">
        <title>Complete genome sequences of nine mycobacteriophages.</title>
        <authorList>
            <person name="Franceschelli J.J."/>
            <person name="Suarez C.A."/>
            <person name="Teran L."/>
            <person name="Raya R.R."/>
            <person name="Morbidoni H.R."/>
        </authorList>
    </citation>
    <scope>NUCLEOTIDE SEQUENCE [LARGE SCALE GENOMIC DNA]</scope>
</reference>
<evidence type="ECO:0000313" key="2">
    <source>
        <dbReference type="Proteomes" id="UP000203363"/>
    </source>
</evidence>